<protein>
    <recommendedName>
        <fullName evidence="2">endopeptidase La</fullName>
        <ecNumber evidence="2">3.4.21.53</ecNumber>
    </recommendedName>
</protein>
<sequence length="812" mass="92204">MFKQCEVPLSKLKKQIDISKFSFQSTKDIEPLKTVIGQKRAVSAISFALEMNESGYNIFVTGSYGTGRTTIVTDLLQKRAKNRPTPSDWAFVYNFNNPDEPLALELAAGKACAFRSEMQRLIQSLKVGLKKAFESKSYTGRKTEIIEAAQQTKHDLYSQLEKDALEMNIQIKSSSMGFVTIPLKEGKAIESEDFEKMSVEERETIERHINEVQRRIQELVRKINRIERTLQDEIDQLNEDVARFVVDNYFAHALEEYEQWPEVVKYLRQAADDIVANVEEFIDGEGDKDRAGRGNSPYKVDKYKVNVVIDNSDQKGAPVIYETNPTYNNLFGRIDKKTFQGYVYTDYTMIKAGSILAANGGYLLLDADQLLKQPFAYEALKRALRSGKLRIEDVFELYGYSTSTALRPSSVPLNLKVVLIGQSRIYHLLHNYDEEFRKIFKVRADFDYEVEESPKTIRQYMQFISRVVHEENLRHFSREAVAAVIEYGFRTADHQRRLSIRFGDIVKIIRESSFWAGKRRHRLVKRDDVEKAIEEHIYRHDLVEEKVHTSITEKTIKVDVDGEKVGQINGLAVYNLGDYSFGRPTRITVNTYIGSRGIINIEREAKMSGRIHDKGVLVLNGYFSQKFGADMPLSFAASITFEQNYGTIDGDSASCAELYCLLSSLSGIPLAQGIAVTGSVNQKGEVQAIGGVNEKIEGFFKVCKARKLTGKQGVIIPTANVKNLLLSDEVVEAVKAGKFTIWAVDKIEDGMRILTGRSCGRRHKDGCYTADSIFEQVRLRLVEFARRAQEFRKNLSAEPAKEKENDESANNE</sequence>
<dbReference type="Pfam" id="PF20437">
    <property type="entry name" value="LonC_helical"/>
    <property type="match status" value="1"/>
</dbReference>
<proteinExistence type="inferred from homology"/>
<dbReference type="GO" id="GO:0004176">
    <property type="term" value="F:ATP-dependent peptidase activity"/>
    <property type="evidence" value="ECO:0007669"/>
    <property type="project" value="UniProtKB-UniRule"/>
</dbReference>
<dbReference type="SUPFAM" id="SSF54211">
    <property type="entry name" value="Ribosomal protein S5 domain 2-like"/>
    <property type="match status" value="1"/>
</dbReference>
<dbReference type="Gene3D" id="1.10.8.60">
    <property type="match status" value="1"/>
</dbReference>
<dbReference type="AlphaFoldDB" id="A0A7V4U0R6"/>
<dbReference type="InterPro" id="IPR041699">
    <property type="entry name" value="AAA_32"/>
</dbReference>
<keyword evidence="5" id="KW-0547">Nucleotide-binding</keyword>
<dbReference type="InterPro" id="IPR020568">
    <property type="entry name" value="Ribosomal_Su5_D2-typ_SF"/>
</dbReference>
<dbReference type="InterPro" id="IPR027065">
    <property type="entry name" value="Lon_Prtase"/>
</dbReference>
<evidence type="ECO:0000256" key="3">
    <source>
        <dbReference type="SAM" id="Coils"/>
    </source>
</evidence>
<dbReference type="Gene3D" id="3.40.50.300">
    <property type="entry name" value="P-loop containing nucleotide triphosphate hydrolases"/>
    <property type="match status" value="2"/>
</dbReference>
<dbReference type="SUPFAM" id="SSF52540">
    <property type="entry name" value="P-loop containing nucleoside triphosphate hydrolases"/>
    <property type="match status" value="1"/>
</dbReference>
<feature type="active site" evidence="2">
    <location>
        <position position="652"/>
    </location>
</feature>
<dbReference type="GO" id="GO:0006508">
    <property type="term" value="P:proteolysis"/>
    <property type="evidence" value="ECO:0007669"/>
    <property type="project" value="UniProtKB-KW"/>
</dbReference>
<keyword evidence="2" id="KW-0720">Serine protease</keyword>
<gene>
    <name evidence="5" type="ORF">ENK44_07355</name>
</gene>
<comment type="caution">
    <text evidence="5">The sequence shown here is derived from an EMBL/GenBank/DDBJ whole genome shotgun (WGS) entry which is preliminary data.</text>
</comment>
<dbReference type="InterPro" id="IPR046844">
    <property type="entry name" value="Lon-like_helical"/>
</dbReference>
<dbReference type="Pfam" id="PF13654">
    <property type="entry name" value="AAA_32"/>
    <property type="match status" value="1"/>
</dbReference>
<dbReference type="EC" id="3.4.21.53" evidence="2"/>
<keyword evidence="3" id="KW-0175">Coiled coil</keyword>
<accession>A0A7V4U0R6</accession>
<evidence type="ECO:0000256" key="2">
    <source>
        <dbReference type="PROSITE-ProRule" id="PRU01122"/>
    </source>
</evidence>
<evidence type="ECO:0000313" key="5">
    <source>
        <dbReference type="EMBL" id="HGY55498.1"/>
    </source>
</evidence>
<keyword evidence="2" id="KW-0378">Hydrolase</keyword>
<reference evidence="5" key="1">
    <citation type="journal article" date="2020" name="mSystems">
        <title>Genome- and Community-Level Interaction Insights into Carbon Utilization and Element Cycling Functions of Hydrothermarchaeota in Hydrothermal Sediment.</title>
        <authorList>
            <person name="Zhou Z."/>
            <person name="Liu Y."/>
            <person name="Xu W."/>
            <person name="Pan J."/>
            <person name="Luo Z.H."/>
            <person name="Li M."/>
        </authorList>
    </citation>
    <scope>NUCLEOTIDE SEQUENCE [LARGE SCALE GENOMIC DNA]</scope>
    <source>
        <strain evidence="5">HyVt-577</strain>
    </source>
</reference>
<dbReference type="InterPro" id="IPR014721">
    <property type="entry name" value="Ribsml_uS5_D2-typ_fold_subgr"/>
</dbReference>
<evidence type="ECO:0000256" key="1">
    <source>
        <dbReference type="ARBA" id="ARBA00022670"/>
    </source>
</evidence>
<feature type="coiled-coil region" evidence="3">
    <location>
        <begin position="202"/>
        <end position="240"/>
    </location>
</feature>
<dbReference type="Pfam" id="PF05362">
    <property type="entry name" value="Lon_C"/>
    <property type="match status" value="1"/>
</dbReference>
<evidence type="ECO:0000259" key="4">
    <source>
        <dbReference type="PROSITE" id="PS51786"/>
    </source>
</evidence>
<keyword evidence="1 2" id="KW-0645">Protease</keyword>
<organism evidence="5">
    <name type="scientific">Caldithrix abyssi</name>
    <dbReference type="NCBI Taxonomy" id="187145"/>
    <lineage>
        <taxon>Bacteria</taxon>
        <taxon>Pseudomonadati</taxon>
        <taxon>Calditrichota</taxon>
        <taxon>Calditrichia</taxon>
        <taxon>Calditrichales</taxon>
        <taxon>Calditrichaceae</taxon>
        <taxon>Caldithrix</taxon>
    </lineage>
</organism>
<keyword evidence="5" id="KW-0067">ATP-binding</keyword>
<comment type="similarity">
    <text evidence="2">Belongs to the peptidase S16 family.</text>
</comment>
<dbReference type="PANTHER" id="PTHR10046">
    <property type="entry name" value="ATP DEPENDENT LON PROTEASE FAMILY MEMBER"/>
    <property type="match status" value="1"/>
</dbReference>
<dbReference type="InterPro" id="IPR046843">
    <property type="entry name" value="LonB_AAA-LID"/>
</dbReference>
<comment type="catalytic activity">
    <reaction evidence="2">
        <text>Hydrolysis of proteins in presence of ATP.</text>
        <dbReference type="EC" id="3.4.21.53"/>
    </reaction>
</comment>
<dbReference type="GO" id="GO:0004252">
    <property type="term" value="F:serine-type endopeptidase activity"/>
    <property type="evidence" value="ECO:0007669"/>
    <property type="project" value="UniProtKB-UniRule"/>
</dbReference>
<dbReference type="PROSITE" id="PS51786">
    <property type="entry name" value="LON_PROTEOLYTIC"/>
    <property type="match status" value="1"/>
</dbReference>
<dbReference type="EMBL" id="DRQG01000069">
    <property type="protein sequence ID" value="HGY55498.1"/>
    <property type="molecule type" value="Genomic_DNA"/>
</dbReference>
<feature type="active site" evidence="2">
    <location>
        <position position="695"/>
    </location>
</feature>
<feature type="domain" description="Lon proteolytic" evidence="4">
    <location>
        <begin position="562"/>
        <end position="757"/>
    </location>
</feature>
<dbReference type="GO" id="GO:0030163">
    <property type="term" value="P:protein catabolic process"/>
    <property type="evidence" value="ECO:0007669"/>
    <property type="project" value="InterPro"/>
</dbReference>
<dbReference type="Proteomes" id="UP000885779">
    <property type="component" value="Unassembled WGS sequence"/>
</dbReference>
<dbReference type="PRINTS" id="PR00830">
    <property type="entry name" value="ENDOLAPTASE"/>
</dbReference>
<name>A0A7V4U0R6_CALAY</name>
<dbReference type="InterPro" id="IPR027417">
    <property type="entry name" value="P-loop_NTPase"/>
</dbReference>
<dbReference type="InterPro" id="IPR008269">
    <property type="entry name" value="Lon_proteolytic"/>
</dbReference>
<dbReference type="Gene3D" id="3.30.230.10">
    <property type="match status" value="1"/>
</dbReference>
<dbReference type="Pfam" id="PF20436">
    <property type="entry name" value="LonB_AAA-LID"/>
    <property type="match status" value="1"/>
</dbReference>
<dbReference type="GO" id="GO:0005524">
    <property type="term" value="F:ATP binding"/>
    <property type="evidence" value="ECO:0007669"/>
    <property type="project" value="UniProtKB-KW"/>
</dbReference>